<comment type="subcellular location">
    <subcellularLocation>
        <location evidence="1">Cell membrane</location>
        <topology evidence="1">Multi-pass membrane protein</topology>
    </subcellularLocation>
</comment>
<feature type="transmembrane region" description="Helical" evidence="8">
    <location>
        <begin position="87"/>
        <end position="114"/>
    </location>
</feature>
<dbReference type="PANTHER" id="PTHR42718">
    <property type="entry name" value="MAJOR FACILITATOR SUPERFAMILY MULTIDRUG TRANSPORTER MFSC"/>
    <property type="match status" value="1"/>
</dbReference>
<dbReference type="Proteomes" id="UP001312908">
    <property type="component" value="Unassembled WGS sequence"/>
</dbReference>
<feature type="transmembrane region" description="Helical" evidence="8">
    <location>
        <begin position="59"/>
        <end position="78"/>
    </location>
</feature>
<keyword evidence="11" id="KW-1185">Reference proteome</keyword>
<comment type="similarity">
    <text evidence="2">Belongs to the major facilitator superfamily. EmrB family.</text>
</comment>
<protein>
    <submittedName>
        <fullName evidence="10">Multidrug export protein EmrB</fullName>
    </submittedName>
</protein>
<feature type="domain" description="Major facilitator superfamily (MFS) profile" evidence="9">
    <location>
        <begin position="21"/>
        <end position="517"/>
    </location>
</feature>
<feature type="transmembrane region" description="Helical" evidence="8">
    <location>
        <begin position="175"/>
        <end position="195"/>
    </location>
</feature>
<feature type="transmembrane region" description="Helical" evidence="8">
    <location>
        <begin position="277"/>
        <end position="298"/>
    </location>
</feature>
<keyword evidence="3" id="KW-0813">Transport</keyword>
<dbReference type="EMBL" id="JAWJZY010000001">
    <property type="protein sequence ID" value="MEE8657817.1"/>
    <property type="molecule type" value="Genomic_DNA"/>
</dbReference>
<dbReference type="InterPro" id="IPR036259">
    <property type="entry name" value="MFS_trans_sf"/>
</dbReference>
<dbReference type="SUPFAM" id="SSF103473">
    <property type="entry name" value="MFS general substrate transporter"/>
    <property type="match status" value="1"/>
</dbReference>
<dbReference type="Gene3D" id="1.20.1250.20">
    <property type="entry name" value="MFS general substrate transporter like domains"/>
    <property type="match status" value="1"/>
</dbReference>
<name>A0ABU7TZB7_9PROT</name>
<reference evidence="10 11" key="1">
    <citation type="submission" date="2023-10" db="EMBL/GenBank/DDBJ databases">
        <title>Sorlinia euscelidii gen. nov., sp. nov., an acetic acid bacteria isolated from the gut of Euscelidius variegatus emitter.</title>
        <authorList>
            <person name="Michoud G."/>
            <person name="Marasco R."/>
            <person name="Seferji K."/>
            <person name="Gonella E."/>
            <person name="Garuglieri E."/>
            <person name="Alma A."/>
            <person name="Mapelli F."/>
            <person name="Borin S."/>
            <person name="Daffonchio D."/>
            <person name="Crotti E."/>
        </authorList>
    </citation>
    <scope>NUCLEOTIDE SEQUENCE [LARGE SCALE GENOMIC DNA]</scope>
    <source>
        <strain evidence="10 11">EV16P</strain>
    </source>
</reference>
<dbReference type="PANTHER" id="PTHR42718:SF9">
    <property type="entry name" value="MAJOR FACILITATOR SUPERFAMILY MULTIDRUG TRANSPORTER MFSC"/>
    <property type="match status" value="1"/>
</dbReference>
<keyword evidence="4" id="KW-1003">Cell membrane</keyword>
<comment type="caution">
    <text evidence="10">The sequence shown here is derived from an EMBL/GenBank/DDBJ whole genome shotgun (WGS) entry which is preliminary data.</text>
</comment>
<evidence type="ECO:0000256" key="1">
    <source>
        <dbReference type="ARBA" id="ARBA00004651"/>
    </source>
</evidence>
<dbReference type="NCBIfam" id="TIGR00711">
    <property type="entry name" value="efflux_EmrB"/>
    <property type="match status" value="1"/>
</dbReference>
<keyword evidence="5 8" id="KW-0812">Transmembrane</keyword>
<evidence type="ECO:0000256" key="7">
    <source>
        <dbReference type="ARBA" id="ARBA00023136"/>
    </source>
</evidence>
<feature type="transmembrane region" description="Helical" evidence="8">
    <location>
        <begin position="144"/>
        <end position="168"/>
    </location>
</feature>
<evidence type="ECO:0000313" key="10">
    <source>
        <dbReference type="EMBL" id="MEE8657817.1"/>
    </source>
</evidence>
<feature type="transmembrane region" description="Helical" evidence="8">
    <location>
        <begin position="207"/>
        <end position="227"/>
    </location>
</feature>
<dbReference type="Pfam" id="PF07690">
    <property type="entry name" value="MFS_1"/>
    <property type="match status" value="1"/>
</dbReference>
<feature type="transmembrane region" description="Helical" evidence="8">
    <location>
        <begin position="406"/>
        <end position="428"/>
    </location>
</feature>
<feature type="transmembrane region" description="Helical" evidence="8">
    <location>
        <begin position="239"/>
        <end position="261"/>
    </location>
</feature>
<keyword evidence="6 8" id="KW-1133">Transmembrane helix</keyword>
<evidence type="ECO:0000259" key="9">
    <source>
        <dbReference type="PROSITE" id="PS50850"/>
    </source>
</evidence>
<keyword evidence="7 8" id="KW-0472">Membrane</keyword>
<dbReference type="PROSITE" id="PS50850">
    <property type="entry name" value="MFS"/>
    <property type="match status" value="1"/>
</dbReference>
<dbReference type="Gene3D" id="1.20.1720.10">
    <property type="entry name" value="Multidrug resistance protein D"/>
    <property type="match status" value="1"/>
</dbReference>
<feature type="transmembrane region" description="Helical" evidence="8">
    <location>
        <begin position="305"/>
        <end position="331"/>
    </location>
</feature>
<evidence type="ECO:0000256" key="8">
    <source>
        <dbReference type="SAM" id="Phobius"/>
    </source>
</evidence>
<feature type="transmembrane region" description="Helical" evidence="8">
    <location>
        <begin position="343"/>
        <end position="359"/>
    </location>
</feature>
<feature type="transmembrane region" description="Helical" evidence="8">
    <location>
        <begin position="494"/>
        <end position="513"/>
    </location>
</feature>
<dbReference type="InterPro" id="IPR004638">
    <property type="entry name" value="EmrB-like"/>
</dbReference>
<evidence type="ECO:0000256" key="6">
    <source>
        <dbReference type="ARBA" id="ARBA00022989"/>
    </source>
</evidence>
<dbReference type="InterPro" id="IPR020846">
    <property type="entry name" value="MFS_dom"/>
</dbReference>
<evidence type="ECO:0000256" key="5">
    <source>
        <dbReference type="ARBA" id="ARBA00022692"/>
    </source>
</evidence>
<evidence type="ECO:0000256" key="4">
    <source>
        <dbReference type="ARBA" id="ARBA00022475"/>
    </source>
</evidence>
<gene>
    <name evidence="10" type="primary">emrB</name>
    <name evidence="10" type="ORF">DOFOFD_02155</name>
</gene>
<dbReference type="CDD" id="cd17503">
    <property type="entry name" value="MFS_LmrB_MDR_like"/>
    <property type="match status" value="1"/>
</dbReference>
<feature type="transmembrane region" description="Helical" evidence="8">
    <location>
        <begin position="371"/>
        <end position="394"/>
    </location>
</feature>
<accession>A0ABU7TZB7</accession>
<dbReference type="InterPro" id="IPR011701">
    <property type="entry name" value="MFS"/>
</dbReference>
<feature type="transmembrane region" description="Helical" evidence="8">
    <location>
        <begin position="19"/>
        <end position="39"/>
    </location>
</feature>
<evidence type="ECO:0000313" key="11">
    <source>
        <dbReference type="Proteomes" id="UP001312908"/>
    </source>
</evidence>
<proteinExistence type="inferred from homology"/>
<organism evidence="10 11">
    <name type="scientific">Sorlinia euscelidii</name>
    <dbReference type="NCBI Taxonomy" id="3081148"/>
    <lineage>
        <taxon>Bacteria</taxon>
        <taxon>Pseudomonadati</taxon>
        <taxon>Pseudomonadota</taxon>
        <taxon>Alphaproteobacteria</taxon>
        <taxon>Acetobacterales</taxon>
        <taxon>Acetobacteraceae</taxon>
        <taxon>Sorlinia</taxon>
    </lineage>
</organism>
<sequence>MTDASAGDEENWRPKYNPWLIAVVVTLGAFMEVLDTTIINVALPHISGALGSSYDDATWALTSYLVANGVVLTISAWFSKVFGRKRYFLICILMFTVSSFLCGLSDSLPVLIIFRLMQGFFGGGLQPIQQSIILDTFPPEKRGAAFGLTAIAIVVAPILGPLLGGYLVDNFSWRWIFYVNVPFGILTLVGVYALVEDPPWVKPERERIDVIGMSLITFGLGCLEVMADRGEDDDWFHSGFIVTMAVIGSLCVIASIIWLLTTKNPLLNLEIFKDRNFAVGTFLIAMVGGLLYAAAIIVPQFAQQILGYTATLSGQVLAPGGVAVIILIPIVGKLMGKFQTRNIIALGFFLMGCSLFYSAQLQPTTSYNFLVLCRVFQTAALAFLFVPISTIAYSTLPRHLNADASAMFSMARNYIGSLAISFATAFVIETQQKRQSLIVHNMTPYHQAFQDYLAVVKRAAMEVGMTASQASSYATHHLYESFRQQVSMLAYNQVFMEIGIVAFCVVPFCFLFSPTAEKSSGEGGMH</sequence>
<evidence type="ECO:0000256" key="2">
    <source>
        <dbReference type="ARBA" id="ARBA00008537"/>
    </source>
</evidence>
<evidence type="ECO:0000256" key="3">
    <source>
        <dbReference type="ARBA" id="ARBA00022448"/>
    </source>
</evidence>
<dbReference type="RefSeq" id="WP_394818802.1">
    <property type="nucleotide sequence ID" value="NZ_JAWJZY010000001.1"/>
</dbReference>